<feature type="region of interest" description="Disordered" evidence="1">
    <location>
        <begin position="205"/>
        <end position="227"/>
    </location>
</feature>
<organism evidence="2">
    <name type="scientific">uncultured delta proteobacterium</name>
    <dbReference type="NCBI Taxonomy" id="34034"/>
    <lineage>
        <taxon>Bacteria</taxon>
        <taxon>Deltaproteobacteria</taxon>
        <taxon>environmental samples</taxon>
    </lineage>
</organism>
<name>A0A212KFD2_9DELT</name>
<evidence type="ECO:0000256" key="1">
    <source>
        <dbReference type="SAM" id="MobiDB-lite"/>
    </source>
</evidence>
<gene>
    <name evidence="2" type="ORF">KL86DPRO_60122</name>
</gene>
<proteinExistence type="predicted"/>
<accession>A0A212KFD2</accession>
<dbReference type="AlphaFoldDB" id="A0A212KFD2"/>
<sequence>MKKLLILICASALLSSGCIGGKSDRMGLGADGTLTNYADSYKPARDMLLGGKFDELASKMKENAPDKEGNKLTDDEHKEKLVAEYSEIALLERGLLTLNSGDFRRAIHYFDAAELKMDQEDEKGMLAKGASAGGKGLLVGLTGSEEASDYNLRGYEKVMLYNYKALCYMLMGDRRAYNVTRRAITKQQEEWEIFKTMVEKAKAEEEKQLAESGSSKGALESGDTRDDYTKKKAASVSSAFVNPFADYMNGMIMEIDSIQDRTIRDNAALAYKKVLENNAKCTMAKQAHDQLKKGSAPKGQKMVQVILADGFSPERRVQTSGYQVGKLTAIVNYTQAIPYPSTIASAKAGNVTLAPLSDMEAIILRDDQDCAPFRNMMFVAAAVRSGAASYLGGSTLAGLTSKMQNPDTRSWLTLPGKMLIARMYVPAGQKQIELQTRNASGRVVSSKKVDLAAKGPTVIYAVSYDTQLRAYANDNSWLAQ</sequence>
<protein>
    <recommendedName>
        <fullName evidence="3">Lipoprotein</fullName>
    </recommendedName>
</protein>
<evidence type="ECO:0008006" key="3">
    <source>
        <dbReference type="Google" id="ProtNLM"/>
    </source>
</evidence>
<dbReference type="EMBL" id="FLUQ01000006">
    <property type="protein sequence ID" value="SBW10328.1"/>
    <property type="molecule type" value="Genomic_DNA"/>
</dbReference>
<dbReference type="PROSITE" id="PS51257">
    <property type="entry name" value="PROKAR_LIPOPROTEIN"/>
    <property type="match status" value="1"/>
</dbReference>
<evidence type="ECO:0000313" key="2">
    <source>
        <dbReference type="EMBL" id="SBW10328.1"/>
    </source>
</evidence>
<reference evidence="2" key="1">
    <citation type="submission" date="2016-04" db="EMBL/GenBank/DDBJ databases">
        <authorList>
            <person name="Evans L.H."/>
            <person name="Alamgir A."/>
            <person name="Owens N."/>
            <person name="Weber N.D."/>
            <person name="Virtaneva K."/>
            <person name="Barbian K."/>
            <person name="Babar A."/>
            <person name="Rosenke K."/>
        </authorList>
    </citation>
    <scope>NUCLEOTIDE SEQUENCE</scope>
    <source>
        <strain evidence="2">86</strain>
    </source>
</reference>